<dbReference type="AlphaFoldDB" id="A0A2L2TVM6"/>
<sequence>MCDMTGMNHGTLLCSGKDSKHEPELASPLSQITRETAIHPYEGGRVYIQISTNGAMNRQDSNLHIS</sequence>
<organism evidence="1 2">
    <name type="scientific">Fusarium venenatum</name>
    <dbReference type="NCBI Taxonomy" id="56646"/>
    <lineage>
        <taxon>Eukaryota</taxon>
        <taxon>Fungi</taxon>
        <taxon>Dikarya</taxon>
        <taxon>Ascomycota</taxon>
        <taxon>Pezizomycotina</taxon>
        <taxon>Sordariomycetes</taxon>
        <taxon>Hypocreomycetidae</taxon>
        <taxon>Hypocreales</taxon>
        <taxon>Nectriaceae</taxon>
        <taxon>Fusarium</taxon>
    </lineage>
</organism>
<dbReference type="Proteomes" id="UP000245910">
    <property type="component" value="Chromosome I"/>
</dbReference>
<name>A0A2L2TVM6_9HYPO</name>
<dbReference type="EMBL" id="LN649229">
    <property type="protein sequence ID" value="CEI64465.1"/>
    <property type="molecule type" value="Genomic_DNA"/>
</dbReference>
<keyword evidence="2" id="KW-1185">Reference proteome</keyword>
<accession>A0A2L2TVM6</accession>
<evidence type="ECO:0000313" key="1">
    <source>
        <dbReference type="EMBL" id="CEI64465.1"/>
    </source>
</evidence>
<evidence type="ECO:0000313" key="2">
    <source>
        <dbReference type="Proteomes" id="UP000245910"/>
    </source>
</evidence>
<proteinExistence type="predicted"/>
<protein>
    <submittedName>
        <fullName evidence="1">Uncharacterized protein</fullName>
    </submittedName>
</protein>
<reference evidence="2" key="1">
    <citation type="submission" date="2014-10" db="EMBL/GenBank/DDBJ databases">
        <authorList>
            <person name="King R."/>
        </authorList>
    </citation>
    <scope>NUCLEOTIDE SEQUENCE [LARGE SCALE GENOMIC DNA]</scope>
    <source>
        <strain evidence="2">A3/5</strain>
    </source>
</reference>